<sequence>MTGSKHIFAPCVPGALQGGLRRTEFYDGMVLSEADMKREQSYWQMKRRLTNRALGSGVVWGLSVQWDAKARAFTICPGYGLSCCGDDLVVECPATVCERELIDICSEEFRELLRAGTGPCEDPCDRPDGPVEACLMLEYVECPEDPRRVFEDPCATLPGGCRHGAMRETTRLRLVPPPCPSEPGAIERFCARIGPLRDMLAAAGQAAPAPVADPDSAVSGAPSVMMEVRLRDAGGNMLESQSERVASVAGQSTGMTFQNAAARRIDVILTPSLGHGFLRTRDETGVEKRIETLMELSLSESDLGQNGRMDRRFTVDLAPLAGGASHEIDYRIEAMGGTAITLSARVEAVRGPLRVPDCGTLMKGWAFDASPACAARTLLLAAIWGWFRGLTGTAPCNDPPDKPDPTRAAIAALVSWIAWRILWKIDLTAPGAAQAERCLRMLFEEWCREFNYRGPRCCDNHHGIHLGRVTVTRKGRILCFDEWACRRHVLTGPLLTHWAGLFGIAPMDVTATRLASWICCVARTPDTRLDPAAMKAIQAALWTNDSELKIGGGEVVSFKSLLSEAGLWGGFQSANGFPPPAAPAALVPAFSAKIDRHLEARLDATRIMARTPAVEMMQEIRAELSLADLKPLGDGAVFDATLAALGRAEVATVDDLLGRDPEVLARRVRAELMEDENLDAAAADKAVGLIYTVALRTLEAVGDAVTAVASERADDDPFIRADIKEAATTSAVRKALNEHLRGRGFSVPAIRDIAGRVADRR</sequence>
<evidence type="ECO:0000313" key="2">
    <source>
        <dbReference type="EMBL" id="TBN50119.1"/>
    </source>
</evidence>
<dbReference type="EMBL" id="FZNM01000006">
    <property type="protein sequence ID" value="SNR51286.1"/>
    <property type="molecule type" value="Genomic_DNA"/>
</dbReference>
<organism evidence="1 3">
    <name type="scientific">Paracoccus sediminis</name>
    <dbReference type="NCBI Taxonomy" id="1214787"/>
    <lineage>
        <taxon>Bacteria</taxon>
        <taxon>Pseudomonadati</taxon>
        <taxon>Pseudomonadota</taxon>
        <taxon>Alphaproteobacteria</taxon>
        <taxon>Rhodobacterales</taxon>
        <taxon>Paracoccaceae</taxon>
        <taxon>Paracoccus</taxon>
    </lineage>
</organism>
<dbReference type="EMBL" id="SIRL01000006">
    <property type="protein sequence ID" value="TBN50119.1"/>
    <property type="molecule type" value="Genomic_DNA"/>
</dbReference>
<evidence type="ECO:0000313" key="3">
    <source>
        <dbReference type="Proteomes" id="UP000198409"/>
    </source>
</evidence>
<keyword evidence="4" id="KW-1185">Reference proteome</keyword>
<proteinExistence type="predicted"/>
<reference evidence="1" key="1">
    <citation type="submission" date="2017-06" db="EMBL/GenBank/DDBJ databases">
        <authorList>
            <person name="Kim H.J."/>
            <person name="Triplett B.A."/>
        </authorList>
    </citation>
    <scope>NUCLEOTIDE SEQUENCE [LARGE SCALE GENOMIC DNA]</scope>
    <source>
        <strain evidence="1">DSM 26170</strain>
    </source>
</reference>
<dbReference type="Proteomes" id="UP000292859">
    <property type="component" value="Unassembled WGS sequence"/>
</dbReference>
<evidence type="ECO:0000313" key="4">
    <source>
        <dbReference type="Proteomes" id="UP000292859"/>
    </source>
</evidence>
<dbReference type="RefSeq" id="WP_089388221.1">
    <property type="nucleotide sequence ID" value="NZ_FZNM01000006.1"/>
</dbReference>
<protein>
    <submittedName>
        <fullName evidence="1">Uncharacterized protein</fullName>
    </submittedName>
</protein>
<accession>A0A238WXP1</accession>
<gene>
    <name evidence="2" type="ORF">EYF88_10895</name>
    <name evidence="1" type="ORF">SAMN06265378_106193</name>
</gene>
<dbReference type="Proteomes" id="UP000198409">
    <property type="component" value="Unassembled WGS sequence"/>
</dbReference>
<reference evidence="2 4" key="3">
    <citation type="submission" date="2019-02" db="EMBL/GenBank/DDBJ databases">
        <authorList>
            <person name="Zhang G."/>
        </authorList>
    </citation>
    <scope>NUCLEOTIDE SEQUENCE [LARGE SCALE GENOMIC DNA]</scope>
    <source>
        <strain evidence="2 4">CMB17</strain>
    </source>
</reference>
<evidence type="ECO:0000313" key="1">
    <source>
        <dbReference type="EMBL" id="SNR51286.1"/>
    </source>
</evidence>
<dbReference type="AlphaFoldDB" id="A0A238WXP1"/>
<dbReference type="OrthoDB" id="7605005at2"/>
<name>A0A238WXP1_9RHOB</name>
<reference evidence="3" key="2">
    <citation type="submission" date="2017-06" db="EMBL/GenBank/DDBJ databases">
        <authorList>
            <person name="Varghese N."/>
            <person name="Submissions S."/>
        </authorList>
    </citation>
    <scope>NUCLEOTIDE SEQUENCE [LARGE SCALE GENOMIC DNA]</scope>
    <source>
        <strain evidence="3">DSM 26170</strain>
    </source>
</reference>